<evidence type="ECO:0000256" key="2">
    <source>
        <dbReference type="ARBA" id="ARBA00023125"/>
    </source>
</evidence>
<organism evidence="6 7">
    <name type="scientific">Streptomyces gottesmaniae</name>
    <dbReference type="NCBI Taxonomy" id="3075518"/>
    <lineage>
        <taxon>Bacteria</taxon>
        <taxon>Bacillati</taxon>
        <taxon>Actinomycetota</taxon>
        <taxon>Actinomycetes</taxon>
        <taxon>Kitasatosporales</taxon>
        <taxon>Streptomycetaceae</taxon>
        <taxon>Streptomyces</taxon>
    </lineage>
</organism>
<dbReference type="Gene3D" id="3.30.450.40">
    <property type="match status" value="1"/>
</dbReference>
<reference evidence="6" key="1">
    <citation type="submission" date="2024-05" db="EMBL/GenBank/DDBJ databases">
        <title>30 novel species of actinomycetes from the DSMZ collection.</title>
        <authorList>
            <person name="Nouioui I."/>
        </authorList>
    </citation>
    <scope>NUCLEOTIDE SEQUENCE</scope>
    <source>
        <strain evidence="6">DSM 3412</strain>
    </source>
</reference>
<evidence type="ECO:0000313" key="7">
    <source>
        <dbReference type="Proteomes" id="UP001180737"/>
    </source>
</evidence>
<dbReference type="PANTHER" id="PTHR30136">
    <property type="entry name" value="HELIX-TURN-HELIX TRANSCRIPTIONAL REGULATOR, ICLR FAMILY"/>
    <property type="match status" value="1"/>
</dbReference>
<dbReference type="Pfam" id="PF09339">
    <property type="entry name" value="HTH_IclR"/>
    <property type="match status" value="1"/>
</dbReference>
<evidence type="ECO:0000256" key="3">
    <source>
        <dbReference type="ARBA" id="ARBA00023163"/>
    </source>
</evidence>
<dbReference type="InterPro" id="IPR029016">
    <property type="entry name" value="GAF-like_dom_sf"/>
</dbReference>
<dbReference type="SUPFAM" id="SSF55781">
    <property type="entry name" value="GAF domain-like"/>
    <property type="match status" value="1"/>
</dbReference>
<comment type="caution">
    <text evidence="6">The sequence shown here is derived from an EMBL/GenBank/DDBJ whole genome shotgun (WGS) entry which is preliminary data.</text>
</comment>
<dbReference type="InterPro" id="IPR050707">
    <property type="entry name" value="HTH_MetabolicPath_Reg"/>
</dbReference>
<protein>
    <submittedName>
        <fullName evidence="6">IclR family transcriptional regulator C-terminal domain-containing protein</fullName>
    </submittedName>
</protein>
<feature type="compositionally biased region" description="Pro residues" evidence="4">
    <location>
        <begin position="231"/>
        <end position="242"/>
    </location>
</feature>
<evidence type="ECO:0000256" key="4">
    <source>
        <dbReference type="SAM" id="MobiDB-lite"/>
    </source>
</evidence>
<evidence type="ECO:0000256" key="1">
    <source>
        <dbReference type="ARBA" id="ARBA00023015"/>
    </source>
</evidence>
<feature type="region of interest" description="Disordered" evidence="4">
    <location>
        <begin position="187"/>
        <end position="206"/>
    </location>
</feature>
<name>A0ABU2Z8Y6_9ACTN</name>
<evidence type="ECO:0000259" key="5">
    <source>
        <dbReference type="PROSITE" id="PS51078"/>
    </source>
</evidence>
<dbReference type="Gene3D" id="1.10.10.10">
    <property type="entry name" value="Winged helix-like DNA-binding domain superfamily/Winged helix DNA-binding domain"/>
    <property type="match status" value="1"/>
</dbReference>
<dbReference type="PANTHER" id="PTHR30136:SF24">
    <property type="entry name" value="HTH-TYPE TRANSCRIPTIONAL REPRESSOR ALLR"/>
    <property type="match status" value="1"/>
</dbReference>
<keyword evidence="1" id="KW-0805">Transcription regulation</keyword>
<keyword evidence="7" id="KW-1185">Reference proteome</keyword>
<dbReference type="EMBL" id="JAVRFJ010000040">
    <property type="protein sequence ID" value="MDT0572583.1"/>
    <property type="molecule type" value="Genomic_DNA"/>
</dbReference>
<dbReference type="InterPro" id="IPR005471">
    <property type="entry name" value="Tscrpt_reg_IclR_N"/>
</dbReference>
<accession>A0ABU2Z8Y6</accession>
<feature type="region of interest" description="Disordered" evidence="4">
    <location>
        <begin position="1"/>
        <end position="25"/>
    </location>
</feature>
<dbReference type="InterPro" id="IPR036388">
    <property type="entry name" value="WH-like_DNA-bd_sf"/>
</dbReference>
<feature type="compositionally biased region" description="Basic and acidic residues" evidence="4">
    <location>
        <begin position="138"/>
        <end position="153"/>
    </location>
</feature>
<feature type="region of interest" description="Disordered" evidence="4">
    <location>
        <begin position="218"/>
        <end position="295"/>
    </location>
</feature>
<feature type="region of interest" description="Disordered" evidence="4">
    <location>
        <begin position="40"/>
        <end position="171"/>
    </location>
</feature>
<gene>
    <name evidence="6" type="ORF">RM704_34845</name>
</gene>
<feature type="domain" description="IclR-ED" evidence="5">
    <location>
        <begin position="135"/>
        <end position="295"/>
    </location>
</feature>
<keyword evidence="3" id="KW-0804">Transcription</keyword>
<evidence type="ECO:0000313" key="6">
    <source>
        <dbReference type="EMBL" id="MDT0572583.1"/>
    </source>
</evidence>
<dbReference type="PROSITE" id="PS51078">
    <property type="entry name" value="ICLR_ED"/>
    <property type="match status" value="1"/>
</dbReference>
<keyword evidence="2" id="KW-0238">DNA-binding</keyword>
<dbReference type="RefSeq" id="WP_311591963.1">
    <property type="nucleotide sequence ID" value="NZ_JAVRFJ010000040.1"/>
</dbReference>
<dbReference type="Proteomes" id="UP001180737">
    <property type="component" value="Unassembled WGS sequence"/>
</dbReference>
<dbReference type="Pfam" id="PF01614">
    <property type="entry name" value="IclR_C"/>
    <property type="match status" value="1"/>
</dbReference>
<feature type="compositionally biased region" description="Basic and acidic residues" evidence="4">
    <location>
        <begin position="77"/>
        <end position="114"/>
    </location>
</feature>
<dbReference type="InterPro" id="IPR014757">
    <property type="entry name" value="Tscrpt_reg_IclR_C"/>
</dbReference>
<proteinExistence type="predicted"/>
<feature type="compositionally biased region" description="Basic and acidic residues" evidence="4">
    <location>
        <begin position="161"/>
        <end position="171"/>
    </location>
</feature>
<sequence>MKHTQAHRSAADPAAGAPAGGGAGRLVGADRVLAVLKAPARCPGGVGLEEPTEVVGSPGPTAHRTLGALRRTGRAGQDARDRPTHTDQDARDRPTHTDQDAQDRPTHTDQDAQDRPTLGDAFLRMAFAPTPKPSSDADSGRSPHHEARPEHIRVRPVLEAPAHRFGEPAHHAVPDCREAVYRAEADPPDGALRLTPTVGGRDPAHPTAAGELLLARRSGDPAAEGDAWIGGPPPGRRTPRPPCTAAVPQREPAAARVGGHGVDDQETEAGFDCLAPPVFPTSPRAPSGGGPRPVP</sequence>